<evidence type="ECO:0000313" key="3">
    <source>
        <dbReference type="Proteomes" id="UP000014073"/>
    </source>
</evidence>
<evidence type="ECO:0000313" key="2">
    <source>
        <dbReference type="EMBL" id="EEF76223.1"/>
    </source>
</evidence>
<dbReference type="GeneID" id="78404486"/>
<evidence type="ECO:0008006" key="4">
    <source>
        <dbReference type="Google" id="ProtNLM"/>
    </source>
</evidence>
<feature type="transmembrane region" description="Helical" evidence="1">
    <location>
        <begin position="257"/>
        <end position="284"/>
    </location>
</feature>
<feature type="transmembrane region" description="Helical" evidence="1">
    <location>
        <begin position="344"/>
        <end position="365"/>
    </location>
</feature>
<gene>
    <name evidence="2" type="ORF">BACCOPRO_01721</name>
</gene>
<keyword evidence="1" id="KW-0472">Membrane</keyword>
<reference evidence="2 3" key="1">
    <citation type="submission" date="2008-12" db="EMBL/GenBank/DDBJ databases">
        <authorList>
            <person name="Fulton L."/>
            <person name="Clifton S."/>
            <person name="Fulton B."/>
            <person name="Xu J."/>
            <person name="Minx P."/>
            <person name="Pepin K.H."/>
            <person name="Johnson M."/>
            <person name="Bhonagiri V."/>
            <person name="Nash W.E."/>
            <person name="Mardis E.R."/>
            <person name="Wilson R.K."/>
        </authorList>
    </citation>
    <scope>NUCLEOTIDE SEQUENCE [LARGE SCALE GENOMIC DNA]</scope>
    <source>
        <strain evidence="2 3">DSM 18228</strain>
    </source>
</reference>
<feature type="transmembrane region" description="Helical" evidence="1">
    <location>
        <begin position="12"/>
        <end position="27"/>
    </location>
</feature>
<feature type="transmembrane region" description="Helical" evidence="1">
    <location>
        <begin position="76"/>
        <end position="96"/>
    </location>
</feature>
<dbReference type="Pfam" id="PF14897">
    <property type="entry name" value="EpsG"/>
    <property type="match status" value="1"/>
</dbReference>
<evidence type="ECO:0000256" key="1">
    <source>
        <dbReference type="SAM" id="Phobius"/>
    </source>
</evidence>
<dbReference type="STRING" id="547042.BACCOPRO_01721"/>
<dbReference type="AlphaFoldDB" id="S0F784"/>
<feature type="transmembrane region" description="Helical" evidence="1">
    <location>
        <begin position="103"/>
        <end position="122"/>
    </location>
</feature>
<feature type="transmembrane region" description="Helical" evidence="1">
    <location>
        <begin position="208"/>
        <end position="237"/>
    </location>
</feature>
<dbReference type="RefSeq" id="WP_008142389.1">
    <property type="nucleotide sequence ID" value="NZ_EQ973638.1"/>
</dbReference>
<sequence>MEIIKILCTEGYIYLILFFYLWCNVILESSIQTSQYKNYFFIISSTILALFIGVRWETGTDWTPYKDLFDTLQLDWSFLFNIYHFDIGYVLFNAFIKLFTENYTIFLICNSSITIFLLSKLIIKISPYPNLSLLFFYTNFMIAQFMGSNRRMMAMVFILWFFYYIYIQRKKLSYLNLGISFLFHRSAIATIFSYYIPKKAFSLQQTIIILLISFIIGILQIPARFIEVAGNFLALFINNPIVEKMVFYSENNEDHLVYGTGSLIISTILAVAKRSILLTFYIYIIKKNHIDQLTQFLYNIYIIGFAGYLFFIGSFFQMLTAYLAFIEILLIGKMYSYTNGKVKLIFCILISIYGILQMSNALNVYPELYIPYIPFWSNLQR</sequence>
<dbReference type="HOGENOM" id="CLU_059692_1_0_10"/>
<feature type="transmembrane region" description="Helical" evidence="1">
    <location>
        <begin position="39"/>
        <end position="56"/>
    </location>
</feature>
<organism evidence="2 3">
    <name type="scientific">Phocaeicola coprophilus DSM 18228 = JCM 13818</name>
    <dbReference type="NCBI Taxonomy" id="547042"/>
    <lineage>
        <taxon>Bacteria</taxon>
        <taxon>Pseudomonadati</taxon>
        <taxon>Bacteroidota</taxon>
        <taxon>Bacteroidia</taxon>
        <taxon>Bacteroidales</taxon>
        <taxon>Bacteroidaceae</taxon>
        <taxon>Phocaeicola</taxon>
    </lineage>
</organism>
<keyword evidence="1" id="KW-0812">Transmembrane</keyword>
<dbReference type="EMBL" id="ACBW01000121">
    <property type="protein sequence ID" value="EEF76223.1"/>
    <property type="molecule type" value="Genomic_DNA"/>
</dbReference>
<feature type="transmembrane region" description="Helical" evidence="1">
    <location>
        <begin position="174"/>
        <end position="196"/>
    </location>
</feature>
<feature type="transmembrane region" description="Helical" evidence="1">
    <location>
        <begin position="152"/>
        <end position="168"/>
    </location>
</feature>
<dbReference type="InterPro" id="IPR049458">
    <property type="entry name" value="EpsG-like"/>
</dbReference>
<dbReference type="eggNOG" id="ENOG5032SXY">
    <property type="taxonomic scope" value="Bacteria"/>
</dbReference>
<keyword evidence="1" id="KW-1133">Transmembrane helix</keyword>
<comment type="caution">
    <text evidence="2">The sequence shown here is derived from an EMBL/GenBank/DDBJ whole genome shotgun (WGS) entry which is preliminary data.</text>
</comment>
<feature type="transmembrane region" description="Helical" evidence="1">
    <location>
        <begin position="296"/>
        <end position="313"/>
    </location>
</feature>
<name>S0F784_9BACT</name>
<proteinExistence type="predicted"/>
<dbReference type="Proteomes" id="UP000014073">
    <property type="component" value="Unassembled WGS sequence"/>
</dbReference>
<keyword evidence="3" id="KW-1185">Reference proteome</keyword>
<accession>S0F784</accession>
<protein>
    <recommendedName>
        <fullName evidence="4">EpsG family protein</fullName>
    </recommendedName>
</protein>